<dbReference type="InterPro" id="IPR036388">
    <property type="entry name" value="WH-like_DNA-bd_sf"/>
</dbReference>
<dbReference type="EMBL" id="RQYF01000139">
    <property type="protein sequence ID" value="RRD86610.1"/>
    <property type="molecule type" value="Genomic_DNA"/>
</dbReference>
<dbReference type="OrthoDB" id="9806864at2"/>
<accession>A0A3P1ZWV8</accession>
<dbReference type="EMBL" id="CAACYH010000004">
    <property type="protein sequence ID" value="VFB13072.1"/>
    <property type="molecule type" value="Genomic_DNA"/>
</dbReference>
<dbReference type="RefSeq" id="WP_125240219.1">
    <property type="nucleotide sequence ID" value="NZ_CAACYH010000004.1"/>
</dbReference>
<feature type="domain" description="HTH marR-type" evidence="8">
    <location>
        <begin position="9"/>
        <end position="142"/>
    </location>
</feature>
<protein>
    <recommendedName>
        <fullName evidence="6">HTH-type transcriptional regulator SarZ</fullName>
    </recommendedName>
    <alternativeName>
        <fullName evidence="7">Staphylococcal accessory regulator Z</fullName>
    </alternativeName>
</protein>
<evidence type="ECO:0000256" key="3">
    <source>
        <dbReference type="ARBA" id="ARBA00023125"/>
    </source>
</evidence>
<keyword evidence="11" id="KW-1185">Reference proteome</keyword>
<evidence type="ECO:0000256" key="7">
    <source>
        <dbReference type="ARBA" id="ARBA00047207"/>
    </source>
</evidence>
<dbReference type="SUPFAM" id="SSF46785">
    <property type="entry name" value="Winged helix' DNA-binding domain"/>
    <property type="match status" value="1"/>
</dbReference>
<keyword evidence="3" id="KW-0238">DNA-binding</keyword>
<evidence type="ECO:0000256" key="4">
    <source>
        <dbReference type="ARBA" id="ARBA00023163"/>
    </source>
</evidence>
<dbReference type="Gene3D" id="1.10.10.10">
    <property type="entry name" value="Winged helix-like DNA-binding domain superfamily/Winged helix DNA-binding domain"/>
    <property type="match status" value="1"/>
</dbReference>
<dbReference type="InterPro" id="IPR055166">
    <property type="entry name" value="Transc_reg_Sar_Rot_HTH"/>
</dbReference>
<keyword evidence="4" id="KW-0804">Transcription</keyword>
<dbReference type="PANTHER" id="PTHR42756">
    <property type="entry name" value="TRANSCRIPTIONAL REGULATOR, MARR"/>
    <property type="match status" value="1"/>
</dbReference>
<dbReference type="AlphaFoldDB" id="A0A3P1ZWV8"/>
<evidence type="ECO:0000313" key="9">
    <source>
        <dbReference type="EMBL" id="RRD86610.1"/>
    </source>
</evidence>
<comment type="subcellular location">
    <subcellularLocation>
        <location evidence="1">Cytoplasm</location>
    </subcellularLocation>
</comment>
<organism evidence="9 11">
    <name type="scientific">Prevotella heparinolytica</name>
    <dbReference type="NCBI Taxonomy" id="28113"/>
    <lineage>
        <taxon>Bacteria</taxon>
        <taxon>Pseudomonadati</taxon>
        <taxon>Bacteroidota</taxon>
        <taxon>Bacteroidia</taxon>
        <taxon>Bacteroidales</taxon>
        <taxon>Bacteroidaceae</taxon>
        <taxon>Bacteroides</taxon>
    </lineage>
</organism>
<evidence type="ECO:0000259" key="8">
    <source>
        <dbReference type="PROSITE" id="PS50995"/>
    </source>
</evidence>
<dbReference type="Proteomes" id="UP000396835">
    <property type="component" value="Unassembled WGS sequence"/>
</dbReference>
<dbReference type="GO" id="GO:0003700">
    <property type="term" value="F:DNA-binding transcription factor activity"/>
    <property type="evidence" value="ECO:0007669"/>
    <property type="project" value="InterPro"/>
</dbReference>
<reference evidence="9 11" key="1">
    <citation type="submission" date="2018-11" db="EMBL/GenBank/DDBJ databases">
        <title>Genomes From Bacteria Associated with the Canine Oral Cavity: a Test Case for Automated Genome-Based Taxonomic Assignment.</title>
        <authorList>
            <person name="Coil D.A."/>
            <person name="Jospin G."/>
            <person name="Darling A.E."/>
            <person name="Wallis C."/>
            <person name="Davis I.J."/>
            <person name="Harris S."/>
            <person name="Eisen J.A."/>
            <person name="Holcombe L.J."/>
            <person name="O'Flynn C."/>
        </authorList>
    </citation>
    <scope>NUCLEOTIDE SEQUENCE [LARGE SCALE GENOMIC DNA]</scope>
    <source>
        <strain evidence="9 11">OH1047_COT-310</strain>
    </source>
</reference>
<dbReference type="PROSITE" id="PS50995">
    <property type="entry name" value="HTH_MARR_2"/>
    <property type="match status" value="1"/>
</dbReference>
<dbReference type="InterPro" id="IPR036390">
    <property type="entry name" value="WH_DNA-bd_sf"/>
</dbReference>
<evidence type="ECO:0000256" key="6">
    <source>
        <dbReference type="ARBA" id="ARBA00047188"/>
    </source>
</evidence>
<evidence type="ECO:0000256" key="2">
    <source>
        <dbReference type="ARBA" id="ARBA00023015"/>
    </source>
</evidence>
<reference evidence="10 12" key="2">
    <citation type="submission" date="2019-02" db="EMBL/GenBank/DDBJ databases">
        <authorList>
            <consortium name="Pathogen Informatics"/>
        </authorList>
    </citation>
    <scope>NUCLEOTIDE SEQUENCE [LARGE SCALE GENOMIC DNA]</scope>
    <source>
        <strain evidence="10 12">3012STDY7078512</strain>
    </source>
</reference>
<dbReference type="InterPro" id="IPR000835">
    <property type="entry name" value="HTH_MarR-typ"/>
</dbReference>
<dbReference type="Proteomes" id="UP000279562">
    <property type="component" value="Unassembled WGS sequence"/>
</dbReference>
<evidence type="ECO:0000313" key="12">
    <source>
        <dbReference type="Proteomes" id="UP000396835"/>
    </source>
</evidence>
<dbReference type="Pfam" id="PF22381">
    <property type="entry name" value="Staph_reg_Sar_Rot"/>
    <property type="match status" value="1"/>
</dbReference>
<keyword evidence="2" id="KW-0805">Transcription regulation</keyword>
<evidence type="ECO:0000313" key="10">
    <source>
        <dbReference type="EMBL" id="VFB13072.1"/>
    </source>
</evidence>
<dbReference type="GO" id="GO:0005737">
    <property type="term" value="C:cytoplasm"/>
    <property type="evidence" value="ECO:0007669"/>
    <property type="project" value="UniProtKB-SubCell"/>
</dbReference>
<evidence type="ECO:0000313" key="11">
    <source>
        <dbReference type="Proteomes" id="UP000279562"/>
    </source>
</evidence>
<evidence type="ECO:0000256" key="5">
    <source>
        <dbReference type="ARBA" id="ARBA00046337"/>
    </source>
</evidence>
<dbReference type="GO" id="GO:0003677">
    <property type="term" value="F:DNA binding"/>
    <property type="evidence" value="ECO:0007669"/>
    <property type="project" value="UniProtKB-KW"/>
</dbReference>
<proteinExistence type="inferred from homology"/>
<evidence type="ECO:0000256" key="1">
    <source>
        <dbReference type="ARBA" id="ARBA00004496"/>
    </source>
</evidence>
<dbReference type="PANTHER" id="PTHR42756:SF1">
    <property type="entry name" value="TRANSCRIPTIONAL REPRESSOR OF EMRAB OPERON"/>
    <property type="match status" value="1"/>
</dbReference>
<dbReference type="SMART" id="SM00347">
    <property type="entry name" value="HTH_MARR"/>
    <property type="match status" value="1"/>
</dbReference>
<comment type="similarity">
    <text evidence="5">Belongs to the SarZ family.</text>
</comment>
<gene>
    <name evidence="10" type="primary">ohrR_1</name>
    <name evidence="9" type="ORF">EII33_13985</name>
    <name evidence="10" type="ORF">NCTC7812_00591</name>
</gene>
<name>A0A3P1ZWV8_9BACE</name>
<sequence length="152" mass="17311">MTYDLLKLENQVCFRLYTASRLTTQAYEPFLKELGITYTQYLVLLVLWEEDNQPINDIGKKLMLGINTTSPLIKRMEKLDLVARRDSETDKRQQLVYLTRKGQDIKKEAAKIPGCMSQVIESCGIDGRSVAGMIPALDDYITKMSGNANEKK</sequence>